<dbReference type="EMBL" id="CP030840">
    <property type="protein sequence ID" value="AXC10292.1"/>
    <property type="molecule type" value="Genomic_DNA"/>
</dbReference>
<evidence type="ECO:0000313" key="3">
    <source>
        <dbReference type="Proteomes" id="UP000253606"/>
    </source>
</evidence>
<dbReference type="KEGG" id="abas:ACPOL_0939"/>
<name>A0A2Z5FUA4_9BACT</name>
<accession>A0A2Z5FUA4</accession>
<proteinExistence type="predicted"/>
<protein>
    <submittedName>
        <fullName evidence="2">Cell surface protein</fullName>
    </submittedName>
</protein>
<evidence type="ECO:0000259" key="1">
    <source>
        <dbReference type="Pfam" id="PF13290"/>
    </source>
</evidence>
<reference evidence="2 3" key="1">
    <citation type="journal article" date="2018" name="Front. Microbiol.">
        <title>Hydrolytic Capabilities as a Key to Environmental Success: Chitinolytic and Cellulolytic Acidobacteria From Acidic Sub-arctic Soils and Boreal Peatlands.</title>
        <authorList>
            <person name="Belova S.E."/>
            <person name="Ravin N.V."/>
            <person name="Pankratov T.A."/>
            <person name="Rakitin A.L."/>
            <person name="Ivanova A.A."/>
            <person name="Beletsky A.V."/>
            <person name="Mardanov A.V."/>
            <person name="Sinninghe Damste J.S."/>
            <person name="Dedysh S.N."/>
        </authorList>
    </citation>
    <scope>NUCLEOTIDE SEQUENCE [LARGE SCALE GENOMIC DNA]</scope>
    <source>
        <strain evidence="2 3">SBC82</strain>
    </source>
</reference>
<dbReference type="Pfam" id="PF13290">
    <property type="entry name" value="CHB_HEX_C_1"/>
    <property type="match status" value="1"/>
</dbReference>
<dbReference type="Proteomes" id="UP000253606">
    <property type="component" value="Chromosome"/>
</dbReference>
<dbReference type="AlphaFoldDB" id="A0A2Z5FUA4"/>
<sequence length="105" mass="10598">MALGPSGTPTYPKPDGTYRPLEKVTISTTLSGAAIYYTTDGSTPTASSTEYTGQITLTASEVVKAIAVSGGVASEVGAANYVVNYAAIATTTTLASSQNPSTLEV</sequence>
<evidence type="ECO:0000313" key="2">
    <source>
        <dbReference type="EMBL" id="AXC10292.1"/>
    </source>
</evidence>
<gene>
    <name evidence="2" type="ORF">ACPOL_0939</name>
</gene>
<dbReference type="OrthoDB" id="9770043at2"/>
<feature type="domain" description="GH29D-like beta-sandwich" evidence="1">
    <location>
        <begin position="14"/>
        <end position="75"/>
    </location>
</feature>
<dbReference type="InterPro" id="IPR059177">
    <property type="entry name" value="GH29D-like_dom"/>
</dbReference>
<keyword evidence="3" id="KW-1185">Reference proteome</keyword>
<organism evidence="2 3">
    <name type="scientific">Acidisarcina polymorpha</name>
    <dbReference type="NCBI Taxonomy" id="2211140"/>
    <lineage>
        <taxon>Bacteria</taxon>
        <taxon>Pseudomonadati</taxon>
        <taxon>Acidobacteriota</taxon>
        <taxon>Terriglobia</taxon>
        <taxon>Terriglobales</taxon>
        <taxon>Acidobacteriaceae</taxon>
        <taxon>Acidisarcina</taxon>
    </lineage>
</organism>
<dbReference type="RefSeq" id="WP_114205953.1">
    <property type="nucleotide sequence ID" value="NZ_CP030840.1"/>
</dbReference>